<evidence type="ECO:0000313" key="3">
    <source>
        <dbReference type="Proteomes" id="UP001253637"/>
    </source>
</evidence>
<dbReference type="Proteomes" id="UP001253637">
    <property type="component" value="Segment"/>
</dbReference>
<evidence type="ECO:0000256" key="1">
    <source>
        <dbReference type="SAM" id="MobiDB-lite"/>
    </source>
</evidence>
<feature type="compositionally biased region" description="Basic residues" evidence="1">
    <location>
        <begin position="40"/>
        <end position="53"/>
    </location>
</feature>
<protein>
    <submittedName>
        <fullName evidence="2">Uncharacterized protein</fullName>
    </submittedName>
</protein>
<dbReference type="EMBL" id="LC625835">
    <property type="protein sequence ID" value="BCU03747.1"/>
    <property type="molecule type" value="Genomic_DNA"/>
</dbReference>
<proteinExistence type="predicted"/>
<evidence type="ECO:0000313" key="2">
    <source>
        <dbReference type="EMBL" id="BCU03747.1"/>
    </source>
</evidence>
<reference evidence="2" key="1">
    <citation type="submission" date="2021-04" db="EMBL/GenBank/DDBJ databases">
        <title>Draft Genome Sequence of Pandoravirus japonicus, Isolated from the Sabaishi River of Niigata, Japan.</title>
        <authorList>
            <person name="Hosokawa N."/>
            <person name="Takahashi H."/>
            <person name="Aoki K."/>
            <person name="Takemura M."/>
        </authorList>
    </citation>
    <scope>NUCLEOTIDE SEQUENCE</scope>
</reference>
<sequence>MRPIGWMMAGRRARHRHAKENRNVRPHDREDARSREVRAKRPKKGWSPRRRSKIGPAAGRRSFGLVAFLFFFTARARARRRPALASTTDRKRIQP</sequence>
<organism evidence="2 3">
    <name type="scientific">Pandoravirus japonicus</name>
    <dbReference type="NCBI Taxonomy" id="2823154"/>
    <lineage>
        <taxon>Viruses</taxon>
        <taxon>Pandoravirus</taxon>
    </lineage>
</organism>
<name>A0A811BRI4_9VIRU</name>
<accession>A0A811BRI4</accession>
<feature type="compositionally biased region" description="Basic and acidic residues" evidence="1">
    <location>
        <begin position="20"/>
        <end position="39"/>
    </location>
</feature>
<feature type="region of interest" description="Disordered" evidence="1">
    <location>
        <begin position="1"/>
        <end position="58"/>
    </location>
</feature>